<evidence type="ECO:0000256" key="5">
    <source>
        <dbReference type="ARBA" id="ARBA00022884"/>
    </source>
</evidence>
<keyword evidence="8 9" id="KW-0687">Ribonucleoprotein</keyword>
<keyword evidence="4 9" id="KW-0946">Virion</keyword>
<organism evidence="11">
    <name type="scientific">avian paramyxovirus 5</name>
    <dbReference type="NCBI Taxonomy" id="2560315"/>
    <lineage>
        <taxon>Viruses</taxon>
        <taxon>Riboviria</taxon>
        <taxon>Orthornavirae</taxon>
        <taxon>Negarnaviricota</taxon>
        <taxon>Haploviricotina</taxon>
        <taxon>Monjiviricetes</taxon>
        <taxon>Mononegavirales</taxon>
        <taxon>Paramyxoviridae</taxon>
        <taxon>Avulavirinae</taxon>
        <taxon>Metaavulavirus</taxon>
        <taxon>Metaavulavirus kunitachiense</taxon>
    </lineage>
</organism>
<proteinExistence type="inferred from homology"/>
<keyword evidence="6 9" id="KW-0543">Viral nucleoprotein</keyword>
<dbReference type="GO" id="GO:0019029">
    <property type="term" value="C:helical viral capsid"/>
    <property type="evidence" value="ECO:0007669"/>
    <property type="project" value="UniProtKB-KW"/>
</dbReference>
<evidence type="ECO:0000256" key="6">
    <source>
        <dbReference type="ARBA" id="ARBA00023086"/>
    </source>
</evidence>
<dbReference type="InterPro" id="IPR002021">
    <property type="entry name" value="Paramyx_ncap"/>
</dbReference>
<comment type="similarity">
    <text evidence="1 9">Belongs to the paramyxoviruses nucleocapsid family.</text>
</comment>
<feature type="compositionally biased region" description="Polar residues" evidence="10">
    <location>
        <begin position="429"/>
        <end position="448"/>
    </location>
</feature>
<evidence type="ECO:0000256" key="9">
    <source>
        <dbReference type="RuleBase" id="RU361245"/>
    </source>
</evidence>
<evidence type="ECO:0000256" key="2">
    <source>
        <dbReference type="ARBA" id="ARBA00022497"/>
    </source>
</evidence>
<dbReference type="GO" id="GO:0005198">
    <property type="term" value="F:structural molecule activity"/>
    <property type="evidence" value="ECO:0007669"/>
    <property type="project" value="InterPro"/>
</dbReference>
<reference evidence="11" key="1">
    <citation type="submission" date="2016-07" db="EMBL/GenBank/DDBJ databases">
        <title>Complete genome sequence of avian paramyxovirus serotype 5, APMV-5/budgerigar/Japan/TI/75 strain.</title>
        <authorList>
            <person name="Hiono T."/>
            <person name="Matsuno K."/>
            <person name="Tuchiya K."/>
            <person name="Lin Z."/>
            <person name="Okamatsu M."/>
            <person name="Sakoda Y."/>
        </authorList>
    </citation>
    <scope>NUCLEOTIDE SEQUENCE</scope>
    <source>
        <strain evidence="11">APMV-5/budgerigar/Japan/TI/75</strain>
    </source>
</reference>
<dbReference type="GO" id="GO:1990904">
    <property type="term" value="C:ribonucleoprotein complex"/>
    <property type="evidence" value="ECO:0007669"/>
    <property type="project" value="UniProtKB-KW"/>
</dbReference>
<evidence type="ECO:0000256" key="4">
    <source>
        <dbReference type="ARBA" id="ARBA00022844"/>
    </source>
</evidence>
<gene>
    <name evidence="11" type="primary">N</name>
</gene>
<accession>A0A1B4WRS8</accession>
<keyword evidence="5 9" id="KW-0694">RNA-binding</keyword>
<keyword evidence="3 9" id="KW-0167">Capsid protein</keyword>
<evidence type="ECO:0000313" key="11">
    <source>
        <dbReference type="EMBL" id="BAV25260.1"/>
    </source>
</evidence>
<keyword evidence="2 9" id="KW-1139">Helical capsid protein</keyword>
<dbReference type="GO" id="GO:0019013">
    <property type="term" value="C:viral nucleocapsid"/>
    <property type="evidence" value="ECO:0007669"/>
    <property type="project" value="UniProtKB-KW"/>
</dbReference>
<feature type="compositionally biased region" description="Low complexity" evidence="10">
    <location>
        <begin position="412"/>
        <end position="421"/>
    </location>
</feature>
<evidence type="ECO:0000256" key="3">
    <source>
        <dbReference type="ARBA" id="ARBA00022561"/>
    </source>
</evidence>
<name>A0A1B4WRS8_9MONO</name>
<evidence type="ECO:0000256" key="1">
    <source>
        <dbReference type="ARBA" id="ARBA00007642"/>
    </source>
</evidence>
<dbReference type="Pfam" id="PF00973">
    <property type="entry name" value="Paramyxo_ncap"/>
    <property type="match status" value="1"/>
</dbReference>
<feature type="region of interest" description="Disordered" evidence="10">
    <location>
        <begin position="404"/>
        <end position="465"/>
    </location>
</feature>
<evidence type="ECO:0000256" key="7">
    <source>
        <dbReference type="ARBA" id="ARBA00023200"/>
    </source>
</evidence>
<comment type="function">
    <text evidence="9">Forms the helical nucleocapsid (NC), protecting the genome from nucleases.</text>
</comment>
<dbReference type="EMBL" id="LC168750">
    <property type="protein sequence ID" value="BAV25260.1"/>
    <property type="molecule type" value="Viral_cRNA"/>
</dbReference>
<comment type="subunit">
    <text evidence="9">Homomultimer; forms the nucleocapsid. Binds to the viral genomic RNA. N0 interacts with the phosphoprotein (via N-terminus); this interaction allows P to chaperon N0 to avoid N polymerization before encapsidation. Interacts as N-RNA template with the phosphoprotein (via C-terminus); this interaction positions the polymerase on the template.</text>
</comment>
<protein>
    <recommendedName>
        <fullName evidence="9">Nucleocapsid</fullName>
    </recommendedName>
    <alternativeName>
        <fullName evidence="9">Nucleocapsid protein</fullName>
    </alternativeName>
</protein>
<evidence type="ECO:0000256" key="10">
    <source>
        <dbReference type="SAM" id="MobiDB-lite"/>
    </source>
</evidence>
<comment type="subcellular location">
    <subcellularLocation>
        <location evidence="9">Virion</location>
    </subcellularLocation>
    <subcellularLocation>
        <location evidence="9">Host cytoplasm</location>
    </subcellularLocation>
</comment>
<keyword evidence="7 9" id="KW-1035">Host cytoplasm</keyword>
<dbReference type="GO" id="GO:0003723">
    <property type="term" value="F:RNA binding"/>
    <property type="evidence" value="ECO:0007669"/>
    <property type="project" value="UniProtKB-KW"/>
</dbReference>
<dbReference type="GO" id="GO:0030430">
    <property type="term" value="C:host cell cytoplasm"/>
    <property type="evidence" value="ECO:0007669"/>
    <property type="project" value="UniProtKB-SubCell"/>
</dbReference>
<evidence type="ECO:0000256" key="8">
    <source>
        <dbReference type="ARBA" id="ARBA00023274"/>
    </source>
</evidence>
<sequence>MSSVFTDYDKLQEYLVTPCKKRVDGATGGLLRLNIPVCVTTSENPEERWALAIICLRWIVSDSATEAIKIGAILSLLSLHASNMKAHASLAARSSEAELTILEMENLDMQQQLIRFSARSGVPETRARQLFAMIDDINTSCRNGSPFLNPNIESDSPADMSDLLDMLHSIAAQIWVSAMKSMTAPDTAAESEARRIAKYAQQNRVTQQTMLQTYTRTELSRLIRKSLILRHFMIYEIRRATSMGSNTTKYYAMIGDAAAYFKNAGLASFFLTLRFGIGTKYPVLAMAALSSDLKKIQSLIRVYQQKGEEAPYMTFLEDPDTMSFAPGNYPLIYSYAMGVGSILEASVGKYQFARSFMNDTFYRLGVDTAQKHQGALDEQMANELQLTSEARQSVKELMASLDMSDHSPNQTAAPSFLANPNNPNPAPASTGQQESRTSQPAPPSSGTIQPPAPADPPSTSHGLDI</sequence>